<evidence type="ECO:0000313" key="1">
    <source>
        <dbReference type="EMBL" id="JAH12212.1"/>
    </source>
</evidence>
<organism evidence="1">
    <name type="scientific">Anguilla anguilla</name>
    <name type="common">European freshwater eel</name>
    <name type="synonym">Muraena anguilla</name>
    <dbReference type="NCBI Taxonomy" id="7936"/>
    <lineage>
        <taxon>Eukaryota</taxon>
        <taxon>Metazoa</taxon>
        <taxon>Chordata</taxon>
        <taxon>Craniata</taxon>
        <taxon>Vertebrata</taxon>
        <taxon>Euteleostomi</taxon>
        <taxon>Actinopterygii</taxon>
        <taxon>Neopterygii</taxon>
        <taxon>Teleostei</taxon>
        <taxon>Anguilliformes</taxon>
        <taxon>Anguillidae</taxon>
        <taxon>Anguilla</taxon>
    </lineage>
</organism>
<protein>
    <submittedName>
        <fullName evidence="1">Uncharacterized protein</fullName>
    </submittedName>
</protein>
<sequence>MRALNIILDKHTVPNTCGCSMPAQGRYWKTEPYYTPSF</sequence>
<dbReference type="AlphaFoldDB" id="A0A0E9Q6P3"/>
<dbReference type="EMBL" id="GBXM01096365">
    <property type="protein sequence ID" value="JAH12212.1"/>
    <property type="molecule type" value="Transcribed_RNA"/>
</dbReference>
<reference evidence="1" key="2">
    <citation type="journal article" date="2015" name="Fish Shellfish Immunol.">
        <title>Early steps in the European eel (Anguilla anguilla)-Vibrio vulnificus interaction in the gills: Role of the RtxA13 toxin.</title>
        <authorList>
            <person name="Callol A."/>
            <person name="Pajuelo D."/>
            <person name="Ebbesson L."/>
            <person name="Teles M."/>
            <person name="MacKenzie S."/>
            <person name="Amaro C."/>
        </authorList>
    </citation>
    <scope>NUCLEOTIDE SEQUENCE</scope>
</reference>
<name>A0A0E9Q6P3_ANGAN</name>
<proteinExistence type="predicted"/>
<reference evidence="1" key="1">
    <citation type="submission" date="2014-11" db="EMBL/GenBank/DDBJ databases">
        <authorList>
            <person name="Amaro Gonzalez C."/>
        </authorList>
    </citation>
    <scope>NUCLEOTIDE SEQUENCE</scope>
</reference>
<accession>A0A0E9Q6P3</accession>